<protein>
    <submittedName>
        <fullName evidence="2">Uncharacterized protein</fullName>
    </submittedName>
</protein>
<gene>
    <name evidence="2" type="ORF">D7V88_01195</name>
</gene>
<dbReference type="OrthoDB" id="5524380at2"/>
<keyword evidence="1" id="KW-0472">Membrane</keyword>
<keyword evidence="1" id="KW-0812">Transmembrane</keyword>
<keyword evidence="1" id="KW-1133">Transmembrane helix</keyword>
<feature type="transmembrane region" description="Helical" evidence="1">
    <location>
        <begin position="55"/>
        <end position="72"/>
    </location>
</feature>
<evidence type="ECO:0000313" key="2">
    <source>
        <dbReference type="EMBL" id="RKG93755.1"/>
    </source>
</evidence>
<name>A0A3A8JEF0_9BACT</name>
<reference evidence="3" key="1">
    <citation type="submission" date="2018-09" db="EMBL/GenBank/DDBJ databases">
        <authorList>
            <person name="Livingstone P.G."/>
            <person name="Whitworth D.E."/>
        </authorList>
    </citation>
    <scope>NUCLEOTIDE SEQUENCE [LARGE SCALE GENOMIC DNA]</scope>
    <source>
        <strain evidence="3">CA054A</strain>
    </source>
</reference>
<dbReference type="EMBL" id="RAVZ01000004">
    <property type="protein sequence ID" value="RKG93755.1"/>
    <property type="molecule type" value="Genomic_DNA"/>
</dbReference>
<sequence>MLRAMDAMDFWLLSVILALGLGRFLQMRDMRRAPSQEEAVTPRKLSPMRITARVLLGYAYVMAALLMIRFLVGRA</sequence>
<dbReference type="Proteomes" id="UP000268094">
    <property type="component" value="Unassembled WGS sequence"/>
</dbReference>
<dbReference type="AlphaFoldDB" id="A0A3A8JEF0"/>
<evidence type="ECO:0000313" key="3">
    <source>
        <dbReference type="Proteomes" id="UP000268094"/>
    </source>
</evidence>
<evidence type="ECO:0000256" key="1">
    <source>
        <dbReference type="SAM" id="Phobius"/>
    </source>
</evidence>
<proteinExistence type="predicted"/>
<accession>A0A3A8JEF0</accession>
<organism evidence="2 3">
    <name type="scientific">Corallococcus terminator</name>
    <dbReference type="NCBI Taxonomy" id="2316733"/>
    <lineage>
        <taxon>Bacteria</taxon>
        <taxon>Pseudomonadati</taxon>
        <taxon>Myxococcota</taxon>
        <taxon>Myxococcia</taxon>
        <taxon>Myxococcales</taxon>
        <taxon>Cystobacterineae</taxon>
        <taxon>Myxococcaceae</taxon>
        <taxon>Corallococcus</taxon>
    </lineage>
</organism>
<keyword evidence="3" id="KW-1185">Reference proteome</keyword>
<dbReference type="RefSeq" id="WP_120538730.1">
    <property type="nucleotide sequence ID" value="NZ_RAVZ01000004.1"/>
</dbReference>
<comment type="caution">
    <text evidence="2">The sequence shown here is derived from an EMBL/GenBank/DDBJ whole genome shotgun (WGS) entry which is preliminary data.</text>
</comment>